<reference evidence="1 2" key="1">
    <citation type="submission" date="2016-03" db="EMBL/GenBank/DDBJ databases">
        <authorList>
            <person name="Ploux O."/>
        </authorList>
    </citation>
    <scope>NUCLEOTIDE SEQUENCE [LARGE SCALE GENOMIC DNA]</scope>
    <source>
        <strain evidence="1 2">R0</strain>
    </source>
</reference>
<sequence length="509" mass="57022">MTSASEKKYVKSFGYFLILLLSFGLISGGQVFAAKTKSQLVFIEPKLERTVPVYAVDKNGNAGEEITSLYPGDFATLKEMRTMKDGKKWFIIKGKDQKGKDIEFALDPQSLDHDPGNPENSKIFVAAQNARKIKKTGEGDSIATATPGDDDHITCLINESCKPINPGEDIEVDEAVLALTSEGESKLKWRNYYKNKEGRWINAEETSRVSDFYSSMDEGDPNCEANKPKDQEQELLDVAAASADVGSEQQLELIMKNVGDCHKNMDGKYHDRIVESVATKKLAVMYKERKMEDGSIQIVHATRADWVAIDVLARTLYGEMASCFKKGKQYPETVAKVILNRVDFKNQTNLGSRFIASDGDESNLDYRNDITNAAFKSYQFSVWNREDPARRMAMCPPSSADKPFWKGSLPGAEEQQIWKDAVRIASKAVLQGETFRKKTKDLTALYYTSNMQLSKKDYKEVPNGSIGGKKLPMSRCIQLWKEKKLAASHPDYGIFHPFFEQALLPIAGN</sequence>
<evidence type="ECO:0000313" key="1">
    <source>
        <dbReference type="EMBL" id="KYG66424.1"/>
    </source>
</evidence>
<protein>
    <submittedName>
        <fullName evidence="1">Uncharacterized protein</fullName>
    </submittedName>
</protein>
<keyword evidence="2" id="KW-1185">Reference proteome</keyword>
<dbReference type="EMBL" id="LUKE01000001">
    <property type="protein sequence ID" value="KYG66424.1"/>
    <property type="molecule type" value="Genomic_DNA"/>
</dbReference>
<name>A0A150WQ19_BDEBC</name>
<accession>A0A150WQ19</accession>
<dbReference type="Proteomes" id="UP000075320">
    <property type="component" value="Unassembled WGS sequence"/>
</dbReference>
<comment type="caution">
    <text evidence="1">The sequence shown here is derived from an EMBL/GenBank/DDBJ whole genome shotgun (WGS) entry which is preliminary data.</text>
</comment>
<evidence type="ECO:0000313" key="2">
    <source>
        <dbReference type="Proteomes" id="UP000075320"/>
    </source>
</evidence>
<dbReference type="OrthoDB" id="5288462at2"/>
<gene>
    <name evidence="1" type="ORF">AZI86_05080</name>
</gene>
<dbReference type="Gene3D" id="1.10.10.2520">
    <property type="entry name" value="Cell wall hydrolase SleB, domain 1"/>
    <property type="match status" value="1"/>
</dbReference>
<proteinExistence type="predicted"/>
<organism evidence="1 2">
    <name type="scientific">Bdellovibrio bacteriovorus</name>
    <dbReference type="NCBI Taxonomy" id="959"/>
    <lineage>
        <taxon>Bacteria</taxon>
        <taxon>Pseudomonadati</taxon>
        <taxon>Bdellovibrionota</taxon>
        <taxon>Bdellovibrionia</taxon>
        <taxon>Bdellovibrionales</taxon>
        <taxon>Pseudobdellovibrionaceae</taxon>
        <taxon>Bdellovibrio</taxon>
    </lineage>
</organism>
<dbReference type="RefSeq" id="WP_061833988.1">
    <property type="nucleotide sequence ID" value="NZ_LUKE01000001.1"/>
</dbReference>
<dbReference type="InterPro" id="IPR042047">
    <property type="entry name" value="SleB_dom1"/>
</dbReference>
<dbReference type="AlphaFoldDB" id="A0A150WQ19"/>